<dbReference type="PANTHER" id="PTHR19384:SF108">
    <property type="entry name" value="NADPH--CYTOCHROME P450 REDUCTASE"/>
    <property type="match status" value="1"/>
</dbReference>
<dbReference type="PRINTS" id="PR00369">
    <property type="entry name" value="FLAVODOXIN"/>
</dbReference>
<evidence type="ECO:0000256" key="7">
    <source>
        <dbReference type="ARBA" id="ARBA00022824"/>
    </source>
</evidence>
<evidence type="ECO:0000256" key="2">
    <source>
        <dbReference type="ARBA" id="ARBA00001974"/>
    </source>
</evidence>
<evidence type="ECO:0000256" key="19">
    <source>
        <dbReference type="ARBA" id="ARBA00049342"/>
    </source>
</evidence>
<dbReference type="InterPro" id="IPR017927">
    <property type="entry name" value="FAD-bd_FR_type"/>
</dbReference>
<dbReference type="GO" id="GO:0003958">
    <property type="term" value="F:NADPH-hemoprotein reductase activity"/>
    <property type="evidence" value="ECO:0007669"/>
    <property type="project" value="UniProtKB-EC"/>
</dbReference>
<evidence type="ECO:0000313" key="22">
    <source>
        <dbReference type="EMBL" id="KIX10228.1"/>
    </source>
</evidence>
<dbReference type="Pfam" id="PF00258">
    <property type="entry name" value="Flavodoxin_1"/>
    <property type="match status" value="1"/>
</dbReference>
<feature type="domain" description="FAD-binding FR-type" evidence="21">
    <location>
        <begin position="289"/>
        <end position="543"/>
    </location>
</feature>
<dbReference type="OrthoDB" id="1856718at2759"/>
<evidence type="ECO:0000256" key="17">
    <source>
        <dbReference type="ARBA" id="ARBA00023221"/>
    </source>
</evidence>
<keyword evidence="4" id="KW-0285">Flavoprotein</keyword>
<dbReference type="InterPro" id="IPR039261">
    <property type="entry name" value="FNR_nucleotide-bd"/>
</dbReference>
<dbReference type="SUPFAM" id="SSF52218">
    <property type="entry name" value="Flavoproteins"/>
    <property type="match status" value="1"/>
</dbReference>
<name>A0A0D2HHR2_9EURO</name>
<dbReference type="InterPro" id="IPR023208">
    <property type="entry name" value="P450R"/>
</dbReference>
<evidence type="ECO:0000256" key="13">
    <source>
        <dbReference type="ARBA" id="ARBA00023011"/>
    </source>
</evidence>
<evidence type="ECO:0000256" key="10">
    <source>
        <dbReference type="ARBA" id="ARBA00022955"/>
    </source>
</evidence>
<dbReference type="PROSITE" id="PS50902">
    <property type="entry name" value="FLAVODOXIN_LIKE"/>
    <property type="match status" value="1"/>
</dbReference>
<keyword evidence="15" id="KW-0472">Membrane</keyword>
<dbReference type="AlphaFoldDB" id="A0A0D2HHR2"/>
<dbReference type="PIRSF" id="PIRSF000208">
    <property type="entry name" value="P450R"/>
    <property type="match status" value="1"/>
</dbReference>
<dbReference type="Gene3D" id="3.40.50.360">
    <property type="match status" value="1"/>
</dbReference>
<dbReference type="GO" id="GO:0050660">
    <property type="term" value="F:flavin adenine dinucleotide binding"/>
    <property type="evidence" value="ECO:0007669"/>
    <property type="project" value="TreeGrafter"/>
</dbReference>
<dbReference type="FunFam" id="3.40.50.80:FF:000032">
    <property type="entry name" value="NADPH-dependent diflavin oxidoreductase 1"/>
    <property type="match status" value="1"/>
</dbReference>
<keyword evidence="6" id="KW-0812">Transmembrane</keyword>
<evidence type="ECO:0000256" key="14">
    <source>
        <dbReference type="ARBA" id="ARBA00023098"/>
    </source>
</evidence>
<dbReference type="GO" id="GO:0005829">
    <property type="term" value="C:cytosol"/>
    <property type="evidence" value="ECO:0007669"/>
    <property type="project" value="TreeGrafter"/>
</dbReference>
<dbReference type="EC" id="1.6.2.4" evidence="18"/>
<dbReference type="InterPro" id="IPR023173">
    <property type="entry name" value="NADPH_Cyt_P450_Rdtase_alpha"/>
</dbReference>
<keyword evidence="10" id="KW-0752">Steroid biosynthesis</keyword>
<dbReference type="HOGENOM" id="CLU_001570_17_3_1"/>
<dbReference type="InterPro" id="IPR001433">
    <property type="entry name" value="OxRdtase_FAD/NAD-bd"/>
</dbReference>
<evidence type="ECO:0000256" key="3">
    <source>
        <dbReference type="ARBA" id="ARBA00022516"/>
    </source>
</evidence>
<dbReference type="Proteomes" id="UP000053617">
    <property type="component" value="Unassembled WGS sequence"/>
</dbReference>
<dbReference type="SUPFAM" id="SSF63380">
    <property type="entry name" value="Riboflavin synthase domain-like"/>
    <property type="match status" value="1"/>
</dbReference>
<evidence type="ECO:0000256" key="5">
    <source>
        <dbReference type="ARBA" id="ARBA00022643"/>
    </source>
</evidence>
<keyword evidence="5" id="KW-0288">FMN</keyword>
<evidence type="ECO:0000256" key="18">
    <source>
        <dbReference type="ARBA" id="ARBA00023797"/>
    </source>
</evidence>
<proteinExistence type="predicted"/>
<dbReference type="Pfam" id="PF00667">
    <property type="entry name" value="FAD_binding_1"/>
    <property type="match status" value="1"/>
</dbReference>
<dbReference type="Gene3D" id="1.20.990.10">
    <property type="entry name" value="NADPH-cytochrome p450 Reductase, Chain A, domain 3"/>
    <property type="match status" value="1"/>
</dbReference>
<evidence type="ECO:0000259" key="21">
    <source>
        <dbReference type="PROSITE" id="PS51384"/>
    </source>
</evidence>
<reference evidence="22 23" key="1">
    <citation type="submission" date="2015-01" db="EMBL/GenBank/DDBJ databases">
        <title>The Genome Sequence of Rhinocladiella mackenzie CBS 650.93.</title>
        <authorList>
            <consortium name="The Broad Institute Genomics Platform"/>
            <person name="Cuomo C."/>
            <person name="de Hoog S."/>
            <person name="Gorbushina A."/>
            <person name="Stielow B."/>
            <person name="Teixiera M."/>
            <person name="Abouelleil A."/>
            <person name="Chapman S.B."/>
            <person name="Priest M."/>
            <person name="Young S.K."/>
            <person name="Wortman J."/>
            <person name="Nusbaum C."/>
            <person name="Birren B."/>
        </authorList>
    </citation>
    <scope>NUCLEOTIDE SEQUENCE [LARGE SCALE GENOMIC DNA]</scope>
    <source>
        <strain evidence="22 23">CBS 650.93</strain>
    </source>
</reference>
<dbReference type="Pfam" id="PF00175">
    <property type="entry name" value="NAD_binding_1"/>
    <property type="match status" value="1"/>
</dbReference>
<keyword evidence="14" id="KW-0443">Lipid metabolism</keyword>
<dbReference type="GO" id="GO:0010181">
    <property type="term" value="F:FMN binding"/>
    <property type="evidence" value="ECO:0007669"/>
    <property type="project" value="InterPro"/>
</dbReference>
<comment type="cofactor">
    <cofactor evidence="1">
        <name>FMN</name>
        <dbReference type="ChEBI" id="CHEBI:58210"/>
    </cofactor>
</comment>
<dbReference type="PANTHER" id="PTHR19384">
    <property type="entry name" value="NITRIC OXIDE SYNTHASE-RELATED"/>
    <property type="match status" value="1"/>
</dbReference>
<gene>
    <name evidence="22" type="ORF">Z518_01309</name>
</gene>
<dbReference type="InterPro" id="IPR017938">
    <property type="entry name" value="Riboflavin_synthase-like_b-brl"/>
</dbReference>
<evidence type="ECO:0000256" key="1">
    <source>
        <dbReference type="ARBA" id="ARBA00001917"/>
    </source>
</evidence>
<dbReference type="InterPro" id="IPR029039">
    <property type="entry name" value="Flavoprotein-like_sf"/>
</dbReference>
<dbReference type="InterPro" id="IPR008254">
    <property type="entry name" value="Flavodoxin/NO_synth"/>
</dbReference>
<comment type="cofactor">
    <cofactor evidence="2">
        <name>FAD</name>
        <dbReference type="ChEBI" id="CHEBI:57692"/>
    </cofactor>
</comment>
<keyword evidence="9" id="KW-0521">NADP</keyword>
<comment type="catalytic activity">
    <reaction evidence="19">
        <text>2 oxidized [cytochrome P450] + NADPH = 2 reduced [cytochrome P450] + NADP(+) + H(+)</text>
        <dbReference type="Rhea" id="RHEA:24040"/>
        <dbReference type="Rhea" id="RHEA-COMP:14627"/>
        <dbReference type="Rhea" id="RHEA-COMP:14628"/>
        <dbReference type="ChEBI" id="CHEBI:15378"/>
        <dbReference type="ChEBI" id="CHEBI:55376"/>
        <dbReference type="ChEBI" id="CHEBI:57783"/>
        <dbReference type="ChEBI" id="CHEBI:58349"/>
        <dbReference type="ChEBI" id="CHEBI:60344"/>
        <dbReference type="EC" id="1.6.2.4"/>
    </reaction>
</comment>
<dbReference type="GO" id="GO:0016126">
    <property type="term" value="P:sterol biosynthetic process"/>
    <property type="evidence" value="ECO:0007669"/>
    <property type="project" value="UniProtKB-KW"/>
</dbReference>
<evidence type="ECO:0000313" key="23">
    <source>
        <dbReference type="Proteomes" id="UP000053617"/>
    </source>
</evidence>
<organism evidence="22 23">
    <name type="scientific">Rhinocladiella mackenziei CBS 650.93</name>
    <dbReference type="NCBI Taxonomy" id="1442369"/>
    <lineage>
        <taxon>Eukaryota</taxon>
        <taxon>Fungi</taxon>
        <taxon>Dikarya</taxon>
        <taxon>Ascomycota</taxon>
        <taxon>Pezizomycotina</taxon>
        <taxon>Eurotiomycetes</taxon>
        <taxon>Chaetothyriomycetidae</taxon>
        <taxon>Chaetothyriales</taxon>
        <taxon>Herpotrichiellaceae</taxon>
        <taxon>Rhinocladiella</taxon>
    </lineage>
</organism>
<keyword evidence="11" id="KW-1133">Transmembrane helix</keyword>
<keyword evidence="13" id="KW-0756">Sterol biosynthesis</keyword>
<feature type="domain" description="Flavodoxin-like" evidence="20">
    <location>
        <begin position="92"/>
        <end position="237"/>
    </location>
</feature>
<evidence type="ECO:0000256" key="16">
    <source>
        <dbReference type="ARBA" id="ARBA00023166"/>
    </source>
</evidence>
<keyword evidence="16" id="KW-1207">Sterol metabolism</keyword>
<evidence type="ECO:0000259" key="20">
    <source>
        <dbReference type="PROSITE" id="PS50902"/>
    </source>
</evidence>
<keyword evidence="3" id="KW-0444">Lipid biosynthesis</keyword>
<evidence type="ECO:0000256" key="4">
    <source>
        <dbReference type="ARBA" id="ARBA00022630"/>
    </source>
</evidence>
<dbReference type="Gene3D" id="2.40.30.10">
    <property type="entry name" value="Translation factors"/>
    <property type="match status" value="1"/>
</dbReference>
<dbReference type="PROSITE" id="PS51384">
    <property type="entry name" value="FAD_FR"/>
    <property type="match status" value="1"/>
</dbReference>
<dbReference type="InterPro" id="IPR003097">
    <property type="entry name" value="CysJ-like_FAD-binding"/>
</dbReference>
<protein>
    <recommendedName>
        <fullName evidence="18">NADPH--hemoprotein reductase</fullName>
        <ecNumber evidence="18">1.6.2.4</ecNumber>
    </recommendedName>
</protein>
<evidence type="ECO:0000256" key="12">
    <source>
        <dbReference type="ARBA" id="ARBA00023002"/>
    </source>
</evidence>
<dbReference type="InterPro" id="IPR001709">
    <property type="entry name" value="Flavoprot_Pyr_Nucl_cyt_Rdtase"/>
</dbReference>
<keyword evidence="17" id="KW-0753">Steroid metabolism</keyword>
<keyword evidence="23" id="KW-1185">Reference proteome</keyword>
<dbReference type="InterPro" id="IPR001094">
    <property type="entry name" value="Flavdoxin-like"/>
</dbReference>
<evidence type="ECO:0000256" key="6">
    <source>
        <dbReference type="ARBA" id="ARBA00022692"/>
    </source>
</evidence>
<dbReference type="FunFam" id="3.40.50.360:FF:000036">
    <property type="entry name" value="NADPH--cytochrome P450 reductase"/>
    <property type="match status" value="1"/>
</dbReference>
<dbReference type="GeneID" id="25289380"/>
<dbReference type="PRINTS" id="PR00371">
    <property type="entry name" value="FPNCR"/>
</dbReference>
<accession>A0A0D2HHR2</accession>
<dbReference type="SUPFAM" id="SSF52343">
    <property type="entry name" value="Ferredoxin reductase-like, C-terminal NADP-linked domain"/>
    <property type="match status" value="1"/>
</dbReference>
<dbReference type="RefSeq" id="XP_013277364.1">
    <property type="nucleotide sequence ID" value="XM_013421910.1"/>
</dbReference>
<keyword evidence="12" id="KW-0560">Oxidoreductase</keyword>
<keyword evidence="7" id="KW-0256">Endoplasmic reticulum</keyword>
<evidence type="ECO:0000256" key="8">
    <source>
        <dbReference type="ARBA" id="ARBA00022827"/>
    </source>
</evidence>
<dbReference type="EMBL" id="KN847475">
    <property type="protein sequence ID" value="KIX10228.1"/>
    <property type="molecule type" value="Genomic_DNA"/>
</dbReference>
<sequence length="723" mass="81014">MDSEILDISIFPPVLRHVSQFLQPTSPADFVALILAAIAGVIYLLRGTVWDKPDPYYYLYFERPQQQIGIGNSRRQSQRNIAKKLSETGKRAVVFWGSQSGTAERFANQLAKECQLRFGLSTFAADLSDYDPDSIAELSQTRLAIFILSTYGEGDPSDNASGFWNWINNDIQGSLSNLQYVAFGLGNSNYMYYNRVVDVVVQSLNRHGAHNLLRVGKADDAQSSTEEDFLAWKDDLFNMFRTHLALEEKMVEYQPTLAITEDDSLEPIDLHHGEASHSRDNPKAAAACSPVRALPIKNPKELFSVSQRNCVHLEIDLSEHPDIHYKTGDHMAVWPINPDNEVDLLLTALQLRDRQDIPVSVKAVDPSSAKIQIPSPTTVRALFHHYLEICAPVSRTTIQGLAPFAPTPGSKSLVLKLGRDRDFYSSFLTKNHLTLGRLLNLASPHERWVNLPLSYVIETLPLIQPRYYSISSSSVLWPRRATITALVAADCLPDNQEQKINGVTSNYLLALSRSQSQSPITTTSKLQIQQHSSEVPSYDLSGPAKLLQGTKLFAHIRKSKFKLPIQSSCPIIMVAAGTGLAPFRAFITERAKLHAIGKPIGDMLLFFGCRRPDEDFIYRDELEQIQASVGEGSFKIITAFSRAEARKKVYVQQRVKEYGKEVVSLVEDQGASVYICGRASMAREVGYSVGETLQHLRGWSDSEVKNWSEGLKRKGKWREDVWE</sequence>
<evidence type="ECO:0000256" key="9">
    <source>
        <dbReference type="ARBA" id="ARBA00022857"/>
    </source>
</evidence>
<keyword evidence="8" id="KW-0274">FAD</keyword>
<dbReference type="VEuPathDB" id="FungiDB:Z518_01309"/>
<evidence type="ECO:0000256" key="11">
    <source>
        <dbReference type="ARBA" id="ARBA00022989"/>
    </source>
</evidence>
<dbReference type="Gene3D" id="3.40.50.80">
    <property type="entry name" value="Nucleotide-binding domain of ferredoxin-NADP reductase (FNR) module"/>
    <property type="match status" value="1"/>
</dbReference>
<evidence type="ECO:0000256" key="15">
    <source>
        <dbReference type="ARBA" id="ARBA00023136"/>
    </source>
</evidence>
<dbReference type="STRING" id="1442369.A0A0D2HHR2"/>